<dbReference type="InterPro" id="IPR006553">
    <property type="entry name" value="Leu-rich_rpt_Cys-con_subtyp"/>
</dbReference>
<proteinExistence type="predicted"/>
<reference evidence="2" key="1">
    <citation type="journal article" date="2022" name="bioRxiv">
        <title>Genomics of Preaxostyla Flagellates Illuminates Evolutionary Transitions and the Path Towards Mitochondrial Loss.</title>
        <authorList>
            <person name="Novak L.V.F."/>
            <person name="Treitli S.C."/>
            <person name="Pyrih J."/>
            <person name="Halakuc P."/>
            <person name="Pipaliya S.V."/>
            <person name="Vacek V."/>
            <person name="Brzon O."/>
            <person name="Soukal P."/>
            <person name="Eme L."/>
            <person name="Dacks J.B."/>
            <person name="Karnkowska A."/>
            <person name="Elias M."/>
            <person name="Hampl V."/>
        </authorList>
    </citation>
    <scope>NUCLEOTIDE SEQUENCE</scope>
    <source>
        <strain evidence="2">RCP-MX</strain>
    </source>
</reference>
<dbReference type="PANTHER" id="PTHR13318">
    <property type="entry name" value="PARTNER OF PAIRED, ISOFORM B-RELATED"/>
    <property type="match status" value="1"/>
</dbReference>
<dbReference type="Gene3D" id="3.80.10.10">
    <property type="entry name" value="Ribonuclease Inhibitor"/>
    <property type="match status" value="2"/>
</dbReference>
<name>A0ABQ8UP24_9EUKA</name>
<feature type="domain" description="F-box/LRR-repeat protein 15-like leucin rich repeat" evidence="1">
    <location>
        <begin position="114"/>
        <end position="281"/>
    </location>
</feature>
<dbReference type="Pfam" id="PF25372">
    <property type="entry name" value="DUF7885"/>
    <property type="match status" value="1"/>
</dbReference>
<comment type="caution">
    <text evidence="2">The sequence shown here is derived from an EMBL/GenBank/DDBJ whole genome shotgun (WGS) entry which is preliminary data.</text>
</comment>
<dbReference type="InterPro" id="IPR057207">
    <property type="entry name" value="FBXL15_LRR"/>
</dbReference>
<sequence length="349" mass="39088">MAHRFQEQLALAAQRSTLNTPISASYILSRSVPLSMHPSPFHAFHSHLSTLCNNVLNDRRFLTNIFSHLHQPRDFYTIMGVSRLWRDCVCDGIHSLDFRRYSERVTDRPLVACLQRIRHLQRLTLDNCTQLNDCSLSAFAPLCPKLTAVSFLGCAGITDQGVSDLIRHTRIIHLNLERCSITDTALLELSYCAPSIRTLSLAQTTVGDTVMGVMLMRLLHLEELDLRGCLRLTDQTLRTLGAARLSAMRRLDLSNCPAFTGPALRAAVPALPALRTLRVIGCYQVDADSVFGLLRSCPRLAELDVSWCDQWSPQVRGCFLGEFAGRVRVQEGEQRPAEVLLAPRPAGRW</sequence>
<accession>A0ABQ8UP24</accession>
<dbReference type="SUPFAM" id="SSF52047">
    <property type="entry name" value="RNI-like"/>
    <property type="match status" value="1"/>
</dbReference>
<gene>
    <name evidence="2" type="ORF">PAPYR_4177</name>
</gene>
<evidence type="ECO:0000313" key="3">
    <source>
        <dbReference type="Proteomes" id="UP001141327"/>
    </source>
</evidence>
<dbReference type="EMBL" id="JAPMOS010000017">
    <property type="protein sequence ID" value="KAJ4459781.1"/>
    <property type="molecule type" value="Genomic_DNA"/>
</dbReference>
<dbReference type="SMART" id="SM00367">
    <property type="entry name" value="LRR_CC"/>
    <property type="match status" value="6"/>
</dbReference>
<dbReference type="Proteomes" id="UP001141327">
    <property type="component" value="Unassembled WGS sequence"/>
</dbReference>
<protein>
    <recommendedName>
        <fullName evidence="1">F-box/LRR-repeat protein 15-like leucin rich repeat domain-containing protein</fullName>
    </recommendedName>
</protein>
<evidence type="ECO:0000259" key="1">
    <source>
        <dbReference type="Pfam" id="PF25372"/>
    </source>
</evidence>
<dbReference type="InterPro" id="IPR032675">
    <property type="entry name" value="LRR_dom_sf"/>
</dbReference>
<keyword evidence="3" id="KW-1185">Reference proteome</keyword>
<evidence type="ECO:0000313" key="2">
    <source>
        <dbReference type="EMBL" id="KAJ4459781.1"/>
    </source>
</evidence>
<organism evidence="2 3">
    <name type="scientific">Paratrimastix pyriformis</name>
    <dbReference type="NCBI Taxonomy" id="342808"/>
    <lineage>
        <taxon>Eukaryota</taxon>
        <taxon>Metamonada</taxon>
        <taxon>Preaxostyla</taxon>
        <taxon>Paratrimastigidae</taxon>
        <taxon>Paratrimastix</taxon>
    </lineage>
</organism>